<feature type="coiled-coil region" evidence="1">
    <location>
        <begin position="12"/>
        <end position="46"/>
    </location>
</feature>
<keyword evidence="4" id="KW-1185">Reference proteome</keyword>
<feature type="non-terminal residue" evidence="3">
    <location>
        <position position="1"/>
    </location>
</feature>
<accession>A0A9N9H6V4</accession>
<name>A0A9N9H6V4_9GLOM</name>
<reference evidence="3" key="1">
    <citation type="submission" date="2021-06" db="EMBL/GenBank/DDBJ databases">
        <authorList>
            <person name="Kallberg Y."/>
            <person name="Tangrot J."/>
            <person name="Rosling A."/>
        </authorList>
    </citation>
    <scope>NUCLEOTIDE SEQUENCE</scope>
    <source>
        <strain evidence="3">MT106</strain>
    </source>
</reference>
<evidence type="ECO:0000313" key="3">
    <source>
        <dbReference type="EMBL" id="CAG8663183.1"/>
    </source>
</evidence>
<feature type="transmembrane region" description="Helical" evidence="2">
    <location>
        <begin position="56"/>
        <end position="73"/>
    </location>
</feature>
<sequence length="76" mass="8896">RSRDQIGLFTNLKLIKHKDEQQQKQISQLQAENATLKTRLKETQDQLKTILDFGKTVLHIIIALILTSLARYIRHM</sequence>
<dbReference type="AlphaFoldDB" id="A0A9N9H6V4"/>
<keyword evidence="2" id="KW-1133">Transmembrane helix</keyword>
<evidence type="ECO:0000256" key="1">
    <source>
        <dbReference type="SAM" id="Coils"/>
    </source>
</evidence>
<proteinExistence type="predicted"/>
<evidence type="ECO:0000256" key="2">
    <source>
        <dbReference type="SAM" id="Phobius"/>
    </source>
</evidence>
<dbReference type="Proteomes" id="UP000789831">
    <property type="component" value="Unassembled WGS sequence"/>
</dbReference>
<keyword evidence="2" id="KW-0812">Transmembrane</keyword>
<organism evidence="3 4">
    <name type="scientific">Ambispora gerdemannii</name>
    <dbReference type="NCBI Taxonomy" id="144530"/>
    <lineage>
        <taxon>Eukaryota</taxon>
        <taxon>Fungi</taxon>
        <taxon>Fungi incertae sedis</taxon>
        <taxon>Mucoromycota</taxon>
        <taxon>Glomeromycotina</taxon>
        <taxon>Glomeromycetes</taxon>
        <taxon>Archaeosporales</taxon>
        <taxon>Ambisporaceae</taxon>
        <taxon>Ambispora</taxon>
    </lineage>
</organism>
<protein>
    <submittedName>
        <fullName evidence="3">5770_t:CDS:1</fullName>
    </submittedName>
</protein>
<keyword evidence="2" id="KW-0472">Membrane</keyword>
<dbReference type="EMBL" id="CAJVPL010006234">
    <property type="protein sequence ID" value="CAG8663183.1"/>
    <property type="molecule type" value="Genomic_DNA"/>
</dbReference>
<keyword evidence="1" id="KW-0175">Coiled coil</keyword>
<gene>
    <name evidence="3" type="ORF">AGERDE_LOCUS11917</name>
</gene>
<comment type="caution">
    <text evidence="3">The sequence shown here is derived from an EMBL/GenBank/DDBJ whole genome shotgun (WGS) entry which is preliminary data.</text>
</comment>
<evidence type="ECO:0000313" key="4">
    <source>
        <dbReference type="Proteomes" id="UP000789831"/>
    </source>
</evidence>